<dbReference type="PANTHER" id="PTHR11309">
    <property type="entry name" value="FRIZZLED"/>
    <property type="match status" value="1"/>
</dbReference>
<evidence type="ECO:0000313" key="13">
    <source>
        <dbReference type="Proteomes" id="UP000250572"/>
    </source>
</evidence>
<comment type="caution">
    <text evidence="8">Lacks conserved residue(s) required for the propagation of feature annotation.</text>
</comment>
<dbReference type="Proteomes" id="UP000250572">
    <property type="component" value="Unassembled WGS sequence"/>
</dbReference>
<dbReference type="InterPro" id="IPR018933">
    <property type="entry name" value="Netrin_module_non-TIMP"/>
</dbReference>
<dbReference type="PANTHER" id="PTHR11309:SF97">
    <property type="entry name" value="SECRETED FRIZZLED-RELATED PROTEIN 3"/>
    <property type="match status" value="1"/>
</dbReference>
<protein>
    <submittedName>
        <fullName evidence="12">Uncharacterized protein</fullName>
    </submittedName>
</protein>
<dbReference type="InterPro" id="IPR020067">
    <property type="entry name" value="Frizzled_dom"/>
</dbReference>
<dbReference type="GO" id="GO:0005737">
    <property type="term" value="C:cytoplasm"/>
    <property type="evidence" value="ECO:0007669"/>
    <property type="project" value="TreeGrafter"/>
</dbReference>
<evidence type="ECO:0000256" key="3">
    <source>
        <dbReference type="ARBA" id="ARBA00022473"/>
    </source>
</evidence>
<evidence type="ECO:0000256" key="1">
    <source>
        <dbReference type="ARBA" id="ARBA00004613"/>
    </source>
</evidence>
<proteinExistence type="inferred from homology"/>
<comment type="caution">
    <text evidence="12">The sequence shown here is derived from an EMBL/GenBank/DDBJ whole genome shotgun (WGS) entry which is preliminary data.</text>
</comment>
<reference evidence="12 13" key="1">
    <citation type="journal article" date="2018" name="G3 (Bethesda)">
        <title>A High-Quality Reference Genome for the Invasive Mosquitofish Gambusia affinis Using a Chicago Library.</title>
        <authorList>
            <person name="Hoffberg S.L."/>
            <person name="Troendle N.J."/>
            <person name="Glenn T.C."/>
            <person name="Mahmud O."/>
            <person name="Louha S."/>
            <person name="Chalopin D."/>
            <person name="Bennetzen J.L."/>
            <person name="Mauricio R."/>
        </authorList>
    </citation>
    <scope>NUCLEOTIDE SEQUENCE [LARGE SCALE GENOMIC DNA]</scope>
    <source>
        <strain evidence="12">NE01/NJP1002.9</strain>
        <tissue evidence="12">Muscle</tissue>
    </source>
</reference>
<comment type="subcellular location">
    <subcellularLocation>
        <location evidence="1">Secreted</location>
    </subcellularLocation>
</comment>
<keyword evidence="4" id="KW-0964">Secreted</keyword>
<dbReference type="Pfam" id="PF01392">
    <property type="entry name" value="Fz"/>
    <property type="match status" value="1"/>
</dbReference>
<gene>
    <name evidence="12" type="ORF">CCH79_00017145</name>
</gene>
<feature type="compositionally biased region" description="Polar residues" evidence="9">
    <location>
        <begin position="189"/>
        <end position="202"/>
    </location>
</feature>
<feature type="domain" description="FZ" evidence="10">
    <location>
        <begin position="137"/>
        <end position="287"/>
    </location>
</feature>
<dbReference type="GO" id="GO:0017147">
    <property type="term" value="F:Wnt-protein binding"/>
    <property type="evidence" value="ECO:0007669"/>
    <property type="project" value="TreeGrafter"/>
</dbReference>
<feature type="non-terminal residue" evidence="12">
    <location>
        <position position="488"/>
    </location>
</feature>
<dbReference type="SUPFAM" id="SSF50242">
    <property type="entry name" value="TIMP-like"/>
    <property type="match status" value="1"/>
</dbReference>
<feature type="region of interest" description="Disordered" evidence="9">
    <location>
        <begin position="182"/>
        <end position="213"/>
    </location>
</feature>
<dbReference type="STRING" id="33528.ENSGAFP00000032748"/>
<dbReference type="GO" id="GO:0060070">
    <property type="term" value="P:canonical Wnt signaling pathway"/>
    <property type="evidence" value="ECO:0007669"/>
    <property type="project" value="TreeGrafter"/>
</dbReference>
<dbReference type="Pfam" id="PF01759">
    <property type="entry name" value="NTR"/>
    <property type="match status" value="1"/>
</dbReference>
<dbReference type="FunFam" id="2.40.50.120:FF:000010">
    <property type="entry name" value="secreted frizzled-related protein 3"/>
    <property type="match status" value="1"/>
</dbReference>
<dbReference type="Gene3D" id="2.40.50.120">
    <property type="match status" value="1"/>
</dbReference>
<evidence type="ECO:0000256" key="9">
    <source>
        <dbReference type="SAM" id="MobiDB-lite"/>
    </source>
</evidence>
<feature type="disulfide bond" evidence="8">
    <location>
        <begin position="249"/>
        <end position="273"/>
    </location>
</feature>
<dbReference type="InterPro" id="IPR008993">
    <property type="entry name" value="TIMP-like_OB-fold"/>
</dbReference>
<keyword evidence="13" id="KW-1185">Reference proteome</keyword>
<evidence type="ECO:0000259" key="11">
    <source>
        <dbReference type="PROSITE" id="PS50189"/>
    </source>
</evidence>
<feature type="domain" description="NTR" evidence="11">
    <location>
        <begin position="331"/>
        <end position="482"/>
    </location>
</feature>
<keyword evidence="7 8" id="KW-1015">Disulfide bond</keyword>
<feature type="non-terminal residue" evidence="12">
    <location>
        <position position="1"/>
    </location>
</feature>
<dbReference type="Gene3D" id="1.10.2000.10">
    <property type="entry name" value="Frizzled cysteine-rich domain"/>
    <property type="match status" value="1"/>
</dbReference>
<dbReference type="GO" id="GO:0035567">
    <property type="term" value="P:non-canonical Wnt signaling pathway"/>
    <property type="evidence" value="ECO:0007669"/>
    <property type="project" value="TreeGrafter"/>
</dbReference>
<dbReference type="AlphaFoldDB" id="A0A315UPU0"/>
<feature type="region of interest" description="Disordered" evidence="9">
    <location>
        <begin position="440"/>
        <end position="460"/>
    </location>
</feature>
<comment type="similarity">
    <text evidence="2">Belongs to the secreted frizzled-related protein (sFRP) family.</text>
</comment>
<organism evidence="12 13">
    <name type="scientific">Gambusia affinis</name>
    <name type="common">Western mosquitofish</name>
    <name type="synonym">Heterandria affinis</name>
    <dbReference type="NCBI Taxonomy" id="33528"/>
    <lineage>
        <taxon>Eukaryota</taxon>
        <taxon>Metazoa</taxon>
        <taxon>Chordata</taxon>
        <taxon>Craniata</taxon>
        <taxon>Vertebrata</taxon>
        <taxon>Euteleostomi</taxon>
        <taxon>Actinopterygii</taxon>
        <taxon>Neopterygii</taxon>
        <taxon>Teleostei</taxon>
        <taxon>Neoteleostei</taxon>
        <taxon>Acanthomorphata</taxon>
        <taxon>Ovalentaria</taxon>
        <taxon>Atherinomorphae</taxon>
        <taxon>Cyprinodontiformes</taxon>
        <taxon>Poeciliidae</taxon>
        <taxon>Poeciliinae</taxon>
        <taxon>Gambusia</taxon>
    </lineage>
</organism>
<dbReference type="GO" id="GO:0030154">
    <property type="term" value="P:cell differentiation"/>
    <property type="evidence" value="ECO:0007669"/>
    <property type="project" value="UniProtKB-KW"/>
</dbReference>
<dbReference type="SMART" id="SM00063">
    <property type="entry name" value="FRI"/>
    <property type="match status" value="1"/>
</dbReference>
<dbReference type="EMBL" id="NHOQ01002941">
    <property type="protein sequence ID" value="PWA13786.1"/>
    <property type="molecule type" value="Genomic_DNA"/>
</dbReference>
<accession>A0A315UPU0</accession>
<dbReference type="GO" id="GO:0005615">
    <property type="term" value="C:extracellular space"/>
    <property type="evidence" value="ECO:0007669"/>
    <property type="project" value="TreeGrafter"/>
</dbReference>
<dbReference type="PROSITE" id="PS50189">
    <property type="entry name" value="NTR"/>
    <property type="match status" value="1"/>
</dbReference>
<keyword evidence="5" id="KW-0879">Wnt signaling pathway</keyword>
<dbReference type="InterPro" id="IPR036790">
    <property type="entry name" value="Frizzled_dom_sf"/>
</dbReference>
<keyword evidence="6" id="KW-0221">Differentiation</keyword>
<evidence type="ECO:0000256" key="5">
    <source>
        <dbReference type="ARBA" id="ARBA00022687"/>
    </source>
</evidence>
<dbReference type="InterPro" id="IPR001134">
    <property type="entry name" value="Netrin_domain"/>
</dbReference>
<dbReference type="SUPFAM" id="SSF63501">
    <property type="entry name" value="Frizzled cysteine-rich domain"/>
    <property type="match status" value="1"/>
</dbReference>
<dbReference type="InterPro" id="IPR015526">
    <property type="entry name" value="Frizzled/SFRP"/>
</dbReference>
<evidence type="ECO:0000313" key="12">
    <source>
        <dbReference type="EMBL" id="PWA13786.1"/>
    </source>
</evidence>
<evidence type="ECO:0000256" key="7">
    <source>
        <dbReference type="ARBA" id="ARBA00023157"/>
    </source>
</evidence>
<sequence>SRTYTVQKTAVSGSGEEVLFQGVFTPNRLVDSVPSSYFLLLRFSESNKPKPLKNLFLFSPVVALHQQPLKETTRKPRRTASFFTKCCIYPECPAFGAVSGPSASELKLEFLYREPNRPGANVAEFALSIDAALNSPSSPSNCSMASTALSCVLWWRWFGILVMFHGMDRHIGIRTGSQAAARTAGGHTAQDTASRDTQSPAESMTGVGGSRSKGTGCSPDLLFFLCAMYAPICTIDFQHEPIKPCKAVCERAKSGCEPVMKRYNHSWPDSLACSELPLYDRGVCISPEAIVKADGPDPYLQDPSRCNPESSPDFPMDPNNFHCQGANGVRCKCKTVKMGQKTYVNNNYNYVIRARVREVRNRGLEPTAVVDVKEVLKSSLVNIPKEMQTLYYSSSCLCPPLTAGEEYIIMGYENEERSRLLLIDSSIAQKWKDKMRRKVKARALSPPTPHTHTTETVQGHKSADYISRRVSESAVRLRSLWCSATTGR</sequence>
<evidence type="ECO:0000259" key="10">
    <source>
        <dbReference type="PROSITE" id="PS50038"/>
    </source>
</evidence>
<evidence type="ECO:0000256" key="8">
    <source>
        <dbReference type="PROSITE-ProRule" id="PRU00090"/>
    </source>
</evidence>
<evidence type="ECO:0000256" key="6">
    <source>
        <dbReference type="ARBA" id="ARBA00022782"/>
    </source>
</evidence>
<dbReference type="SMART" id="SM00643">
    <property type="entry name" value="C345C"/>
    <property type="match status" value="1"/>
</dbReference>
<keyword evidence="3" id="KW-0217">Developmental protein</keyword>
<evidence type="ECO:0000256" key="4">
    <source>
        <dbReference type="ARBA" id="ARBA00022525"/>
    </source>
</evidence>
<evidence type="ECO:0000256" key="2">
    <source>
        <dbReference type="ARBA" id="ARBA00010054"/>
    </source>
</evidence>
<name>A0A315UPU0_GAMAF</name>
<dbReference type="PROSITE" id="PS50038">
    <property type="entry name" value="FZ"/>
    <property type="match status" value="1"/>
</dbReference>